<dbReference type="InterPro" id="IPR013815">
    <property type="entry name" value="ATP_grasp_subdomain_1"/>
</dbReference>
<dbReference type="OrthoDB" id="9803907at2"/>
<keyword evidence="1 6" id="KW-0436">Ligase</keyword>
<dbReference type="Proteomes" id="UP000306509">
    <property type="component" value="Unassembled WGS sequence"/>
</dbReference>
<proteinExistence type="predicted"/>
<evidence type="ECO:0000259" key="5">
    <source>
        <dbReference type="PROSITE" id="PS50975"/>
    </source>
</evidence>
<keyword evidence="2 4" id="KW-0547">Nucleotide-binding</keyword>
<evidence type="ECO:0000313" key="7">
    <source>
        <dbReference type="Proteomes" id="UP000306509"/>
    </source>
</evidence>
<dbReference type="STRING" id="180332.GCA_000797495_02657"/>
<dbReference type="GO" id="GO:0005524">
    <property type="term" value="F:ATP binding"/>
    <property type="evidence" value="ECO:0007669"/>
    <property type="project" value="UniProtKB-UniRule"/>
</dbReference>
<dbReference type="InterPro" id="IPR011761">
    <property type="entry name" value="ATP-grasp"/>
</dbReference>
<dbReference type="GO" id="GO:0046872">
    <property type="term" value="F:metal ion binding"/>
    <property type="evidence" value="ECO:0007669"/>
    <property type="project" value="InterPro"/>
</dbReference>
<sequence length="381" mass="42655">MKKIVIIGANDFQNPLILKAKEMGYQTHVFAWKEGAVGEQTADYFYPVSIVEKDVILKECKKIRPDAVASIGSDLANITVQYLAVRLGLCANSDRCILYSTNKYEMRRAFVKNHISAPLFTVVDEKRNVELPQGMTFPIIVKPTDRSGSRAITKVFREEELEGAITAAISNSFEKKAILEEYIDGEEFSCEGISYEGQHTFLAITRKYTTGAPHFIETGHLEPSGLPPETEAKVFRELGMALDALEIRNGASHSEFRINSRQEVKIIEIGSRMGGDCIGSHLVPLSTGQDYLKMVIQTALGERPRLLEEPLNHFARIQFILGTGDLEKYRHIKAKYPENIVFTSEIGEIGSHKVVDSGSRFGFYIIKTGDFSHMQEIEALL</sequence>
<dbReference type="EC" id="6.3.2.49" evidence="6"/>
<comment type="caution">
    <text evidence="6">The sequence shown here is derived from an EMBL/GenBank/DDBJ whole genome shotgun (WGS) entry which is preliminary data.</text>
</comment>
<protein>
    <submittedName>
        <fullName evidence="6">Alanine-anticapsin ligase BacD</fullName>
        <ecNumber evidence="6">6.3.2.49</ecNumber>
    </submittedName>
</protein>
<feature type="domain" description="ATP-grasp" evidence="5">
    <location>
        <begin position="107"/>
        <end position="300"/>
    </location>
</feature>
<accession>A0A4U8Q4M6</accession>
<dbReference type="EMBL" id="QGQD01000079">
    <property type="protein sequence ID" value="TLC98942.1"/>
    <property type="molecule type" value="Genomic_DNA"/>
</dbReference>
<dbReference type="PANTHER" id="PTHR43585:SF2">
    <property type="entry name" value="ATP-GRASP ENZYME FSQD"/>
    <property type="match status" value="1"/>
</dbReference>
<evidence type="ECO:0000256" key="1">
    <source>
        <dbReference type="ARBA" id="ARBA00022598"/>
    </source>
</evidence>
<dbReference type="GO" id="GO:0034026">
    <property type="term" value="F:L-amino-acid alpha-ligase activity"/>
    <property type="evidence" value="ECO:0007669"/>
    <property type="project" value="UniProtKB-EC"/>
</dbReference>
<name>A0A4U8Q4M6_9FIRM</name>
<dbReference type="Gene3D" id="3.40.50.20">
    <property type="match status" value="1"/>
</dbReference>
<evidence type="ECO:0000256" key="4">
    <source>
        <dbReference type="PROSITE-ProRule" id="PRU00409"/>
    </source>
</evidence>
<keyword evidence="3 4" id="KW-0067">ATP-binding</keyword>
<dbReference type="PROSITE" id="PS50975">
    <property type="entry name" value="ATP_GRASP"/>
    <property type="match status" value="1"/>
</dbReference>
<dbReference type="Gene3D" id="3.30.470.20">
    <property type="entry name" value="ATP-grasp fold, B domain"/>
    <property type="match status" value="1"/>
</dbReference>
<dbReference type="Pfam" id="PF13535">
    <property type="entry name" value="ATP-grasp_4"/>
    <property type="match status" value="1"/>
</dbReference>
<evidence type="ECO:0000256" key="2">
    <source>
        <dbReference type="ARBA" id="ARBA00022741"/>
    </source>
</evidence>
<gene>
    <name evidence="6" type="primary">bacD_1</name>
    <name evidence="6" type="ORF">DSM106044_04272</name>
</gene>
<evidence type="ECO:0000313" key="6">
    <source>
        <dbReference type="EMBL" id="TLC98942.1"/>
    </source>
</evidence>
<dbReference type="RefSeq" id="WP_070041637.1">
    <property type="nucleotide sequence ID" value="NZ_CABMJZ010000074.1"/>
</dbReference>
<organism evidence="6 7">
    <name type="scientific">Robinsoniella peoriensis</name>
    <dbReference type="NCBI Taxonomy" id="180332"/>
    <lineage>
        <taxon>Bacteria</taxon>
        <taxon>Bacillati</taxon>
        <taxon>Bacillota</taxon>
        <taxon>Clostridia</taxon>
        <taxon>Lachnospirales</taxon>
        <taxon>Lachnospiraceae</taxon>
        <taxon>Robinsoniella</taxon>
    </lineage>
</organism>
<reference evidence="6 7" key="1">
    <citation type="journal article" date="2019" name="Anaerobe">
        <title>Detection of Robinsoniella peoriensis in multiple bone samples of a trauma patient.</title>
        <authorList>
            <person name="Schrottner P."/>
            <person name="Hartwich K."/>
            <person name="Bunk B."/>
            <person name="Schober I."/>
            <person name="Helbig S."/>
            <person name="Rudolph W.W."/>
            <person name="Gunzer F."/>
        </authorList>
    </citation>
    <scope>NUCLEOTIDE SEQUENCE [LARGE SCALE GENOMIC DNA]</scope>
    <source>
        <strain evidence="6 7">DSM 106044</strain>
    </source>
</reference>
<dbReference type="Gene3D" id="3.30.1490.20">
    <property type="entry name" value="ATP-grasp fold, A domain"/>
    <property type="match status" value="1"/>
</dbReference>
<dbReference type="InterPro" id="IPR052032">
    <property type="entry name" value="ATP-dep_AA_Ligase"/>
</dbReference>
<dbReference type="AlphaFoldDB" id="A0A4U8Q4M6"/>
<dbReference type="SUPFAM" id="SSF56059">
    <property type="entry name" value="Glutathione synthetase ATP-binding domain-like"/>
    <property type="match status" value="1"/>
</dbReference>
<keyword evidence="7" id="KW-1185">Reference proteome</keyword>
<evidence type="ECO:0000256" key="3">
    <source>
        <dbReference type="ARBA" id="ARBA00022840"/>
    </source>
</evidence>
<dbReference type="PANTHER" id="PTHR43585">
    <property type="entry name" value="FUMIPYRROLE BIOSYNTHESIS PROTEIN C"/>
    <property type="match status" value="1"/>
</dbReference>